<keyword evidence="1" id="KW-1133">Transmembrane helix</keyword>
<protein>
    <submittedName>
        <fullName evidence="2">Uncharacterized protein</fullName>
    </submittedName>
</protein>
<evidence type="ECO:0000256" key="1">
    <source>
        <dbReference type="SAM" id="Phobius"/>
    </source>
</evidence>
<dbReference type="Pfam" id="PF05628">
    <property type="entry name" value="Borrelia_P13"/>
    <property type="match status" value="1"/>
</dbReference>
<keyword evidence="1" id="KW-0812">Transmembrane</keyword>
<sequence>MNLFLGFGIGSLVQGDITGGLLSLGFYAVSIGLLSYGGYSIIESHYKKMKNQQCLLYL</sequence>
<evidence type="ECO:0000313" key="2">
    <source>
        <dbReference type="EMBL" id="BDU63277.1"/>
    </source>
</evidence>
<accession>A0ABN6USP2</accession>
<dbReference type="EMBL" id="AP027070">
    <property type="protein sequence ID" value="BDU63277.1"/>
    <property type="molecule type" value="Genomic_DNA"/>
</dbReference>
<keyword evidence="1" id="KW-0472">Membrane</keyword>
<name>A0ABN6USP2_9SPIR</name>
<keyword evidence="3" id="KW-1185">Reference proteome</keyword>
<gene>
    <name evidence="2" type="ORF">BOFE_08170</name>
</gene>
<feature type="transmembrane region" description="Helical" evidence="1">
    <location>
        <begin position="25"/>
        <end position="42"/>
    </location>
</feature>
<proteinExistence type="predicted"/>
<dbReference type="Proteomes" id="UP001317516">
    <property type="component" value="Chromosome"/>
</dbReference>
<organism evidence="2 3">
    <name type="scientific">Candidatus Borrelia fainii</name>
    <dbReference type="NCBI Taxonomy" id="2518322"/>
    <lineage>
        <taxon>Bacteria</taxon>
        <taxon>Pseudomonadati</taxon>
        <taxon>Spirochaetota</taxon>
        <taxon>Spirochaetia</taxon>
        <taxon>Spirochaetales</taxon>
        <taxon>Borreliaceae</taxon>
        <taxon>Borrelia</taxon>
    </lineage>
</organism>
<dbReference type="RefSeq" id="WP_281861983.1">
    <property type="nucleotide sequence ID" value="NZ_AP027070.1"/>
</dbReference>
<reference evidence="2 3" key="1">
    <citation type="submission" date="2022-11" db="EMBL/GenBank/DDBJ databases">
        <title>Genome sequence of clinical isolate of the human pathogenic Borrelia fainii.</title>
        <authorList>
            <person name="Itokawa K."/>
            <person name="Sato K."/>
            <person name="Qiu Y."/>
        </authorList>
    </citation>
    <scope>NUCLEOTIDE SEQUENCE [LARGE SCALE GENOMIC DNA]</scope>
    <source>
        <strain evidence="2 3">Qtaro</strain>
    </source>
</reference>
<evidence type="ECO:0000313" key="3">
    <source>
        <dbReference type="Proteomes" id="UP001317516"/>
    </source>
</evidence>
<dbReference type="InterPro" id="IPR008420">
    <property type="entry name" value="Borrelia_P13"/>
</dbReference>